<keyword evidence="3" id="KW-1185">Reference proteome</keyword>
<evidence type="ECO:0000313" key="3">
    <source>
        <dbReference type="Proteomes" id="UP000240892"/>
    </source>
</evidence>
<dbReference type="RefSeq" id="WP_106930329.1">
    <property type="nucleotide sequence ID" value="NZ_CABMMU010000025.1"/>
</dbReference>
<dbReference type="Proteomes" id="UP000240892">
    <property type="component" value="Unassembled WGS sequence"/>
</dbReference>
<feature type="transmembrane region" description="Helical" evidence="1">
    <location>
        <begin position="7"/>
        <end position="27"/>
    </location>
</feature>
<feature type="transmembrane region" description="Helical" evidence="1">
    <location>
        <begin position="33"/>
        <end position="53"/>
    </location>
</feature>
<evidence type="ECO:0000313" key="2">
    <source>
        <dbReference type="EMBL" id="PSR44686.1"/>
    </source>
</evidence>
<evidence type="ECO:0000256" key="1">
    <source>
        <dbReference type="SAM" id="Phobius"/>
    </source>
</evidence>
<keyword evidence="1" id="KW-0472">Membrane</keyword>
<dbReference type="AlphaFoldDB" id="A0A2T2XWN4"/>
<proteinExistence type="predicted"/>
<accession>A0A2T2XWN4</accession>
<organism evidence="2 3">
    <name type="scientific">Kluyvera genomosp. 2</name>
    <dbReference type="NCBI Taxonomy" id="2774054"/>
    <lineage>
        <taxon>Bacteria</taxon>
        <taxon>Pseudomonadati</taxon>
        <taxon>Pseudomonadota</taxon>
        <taxon>Gammaproteobacteria</taxon>
        <taxon>Enterobacterales</taxon>
        <taxon>Enterobacteriaceae</taxon>
        <taxon>Kluyvera</taxon>
    </lineage>
</organism>
<sequence>MRRIYSRLVITLAIAALVYGFLVPSLVSMKDTVAVLSGFALALTAPPCLFAIFKGIFITKEKK</sequence>
<gene>
    <name evidence="2" type="ORF">C8256_21715</name>
</gene>
<comment type="caution">
    <text evidence="2">The sequence shown here is derived from an EMBL/GenBank/DDBJ whole genome shotgun (WGS) entry which is preliminary data.</text>
</comment>
<keyword evidence="1" id="KW-0812">Transmembrane</keyword>
<dbReference type="EMBL" id="PYHO01000025">
    <property type="protein sequence ID" value="PSR44686.1"/>
    <property type="molecule type" value="Genomic_DNA"/>
</dbReference>
<reference evidence="2 3" key="1">
    <citation type="submission" date="2018-03" db="EMBL/GenBank/DDBJ databases">
        <title>First report of an OXA-48+CTX-M-M-producing Kluyvera ascorbata clone recovered from patients admitted in a University Hospital in Madrid, Spain.</title>
        <authorList>
            <person name="Hernandez-Garcia M."/>
            <person name="Leon-Sampedro R."/>
            <person name="Perez-Viso B."/>
            <person name="Morosini M.I."/>
            <person name="Lopez-Fresnena N."/>
            <person name="Coque T.M."/>
            <person name="Bonten M."/>
            <person name="Malhotra-Kumar S."/>
            <person name="Ruiz-Garbajosa P."/>
            <person name="Canton R."/>
        </authorList>
    </citation>
    <scope>NUCLEOTIDE SEQUENCE [LARGE SCALE GENOMIC DNA]</scope>
    <source>
        <strain evidence="2 3">KA2</strain>
    </source>
</reference>
<protein>
    <submittedName>
        <fullName evidence="2">Uncharacterized protein</fullName>
    </submittedName>
</protein>
<name>A0A2T2XWN4_9ENTR</name>
<keyword evidence="1" id="KW-1133">Transmembrane helix</keyword>